<proteinExistence type="predicted"/>
<accession>A0AAN8I0W6</accession>
<evidence type="ECO:0000313" key="1">
    <source>
        <dbReference type="EMBL" id="KAK5935018.1"/>
    </source>
</evidence>
<keyword evidence="2" id="KW-1185">Reference proteome</keyword>
<dbReference type="AlphaFoldDB" id="A0AAN8I0W6"/>
<dbReference type="Proteomes" id="UP001331515">
    <property type="component" value="Unassembled WGS sequence"/>
</dbReference>
<gene>
    <name evidence="1" type="ORF">CgunFtcFv8_020418</name>
</gene>
<reference evidence="1 2" key="1">
    <citation type="journal article" date="2023" name="Mol. Biol. Evol.">
        <title>Genomics of Secondarily Temperate Adaptation in the Only Non-Antarctic Icefish.</title>
        <authorList>
            <person name="Rivera-Colon A.G."/>
            <person name="Rayamajhi N."/>
            <person name="Minhas B.F."/>
            <person name="Madrigal G."/>
            <person name="Bilyk K.T."/>
            <person name="Yoon V."/>
            <person name="Hune M."/>
            <person name="Gregory S."/>
            <person name="Cheng C.H.C."/>
            <person name="Catchen J.M."/>
        </authorList>
    </citation>
    <scope>NUCLEOTIDE SEQUENCE [LARGE SCALE GENOMIC DNA]</scope>
    <source>
        <tissue evidence="1">White muscle</tissue>
    </source>
</reference>
<protein>
    <submittedName>
        <fullName evidence="1">Uncharacterized protein</fullName>
    </submittedName>
</protein>
<name>A0AAN8I0W6_CHAGU</name>
<sequence length="154" mass="16929">MALVERCLYNSKRSDLLLPLRGPHEEERGERVVDRGLSRSRWIPEELTGMHNKECASQPHLWGAHPPSLASLIPLADLPVIDTWKNYLAPVHKSQGAGMASSECEPMAAEESLGARRGRSEIKLINGVCLQSLSAVKQRGATSAGTHSDWLQLN</sequence>
<evidence type="ECO:0000313" key="2">
    <source>
        <dbReference type="Proteomes" id="UP001331515"/>
    </source>
</evidence>
<comment type="caution">
    <text evidence="1">The sequence shown here is derived from an EMBL/GenBank/DDBJ whole genome shotgun (WGS) entry which is preliminary data.</text>
</comment>
<dbReference type="EMBL" id="JAURVH010001513">
    <property type="protein sequence ID" value="KAK5935018.1"/>
    <property type="molecule type" value="Genomic_DNA"/>
</dbReference>
<organism evidence="1 2">
    <name type="scientific">Champsocephalus gunnari</name>
    <name type="common">Mackerel icefish</name>
    <dbReference type="NCBI Taxonomy" id="52237"/>
    <lineage>
        <taxon>Eukaryota</taxon>
        <taxon>Metazoa</taxon>
        <taxon>Chordata</taxon>
        <taxon>Craniata</taxon>
        <taxon>Vertebrata</taxon>
        <taxon>Euteleostomi</taxon>
        <taxon>Actinopterygii</taxon>
        <taxon>Neopterygii</taxon>
        <taxon>Teleostei</taxon>
        <taxon>Neoteleostei</taxon>
        <taxon>Acanthomorphata</taxon>
        <taxon>Eupercaria</taxon>
        <taxon>Perciformes</taxon>
        <taxon>Notothenioidei</taxon>
        <taxon>Channichthyidae</taxon>
        <taxon>Champsocephalus</taxon>
    </lineage>
</organism>